<reference evidence="2" key="1">
    <citation type="submission" date="2022-06" db="EMBL/GenBank/DDBJ databases">
        <title>Genomic Encyclopedia of Archaeal and Bacterial Type Strains, Phase II (KMG-II): from individual species to whole genera.</title>
        <authorList>
            <person name="Goeker M."/>
        </authorList>
    </citation>
    <scope>NUCLEOTIDE SEQUENCE</scope>
    <source>
        <strain evidence="2">DSM 43935</strain>
    </source>
</reference>
<feature type="domain" description="DUF4132" evidence="1">
    <location>
        <begin position="717"/>
        <end position="896"/>
    </location>
</feature>
<organism evidence="2 3">
    <name type="scientific">Goodfellowiella coeruleoviolacea</name>
    <dbReference type="NCBI Taxonomy" id="334858"/>
    <lineage>
        <taxon>Bacteria</taxon>
        <taxon>Bacillati</taxon>
        <taxon>Actinomycetota</taxon>
        <taxon>Actinomycetes</taxon>
        <taxon>Pseudonocardiales</taxon>
        <taxon>Pseudonocardiaceae</taxon>
        <taxon>Goodfellowiella</taxon>
    </lineage>
</organism>
<evidence type="ECO:0000313" key="3">
    <source>
        <dbReference type="Proteomes" id="UP001206128"/>
    </source>
</evidence>
<dbReference type="EMBL" id="JAMTCK010000021">
    <property type="protein sequence ID" value="MCP2169838.1"/>
    <property type="molecule type" value="Genomic_DNA"/>
</dbReference>
<name>A0AAE3KPG8_9PSEU</name>
<evidence type="ECO:0000313" key="2">
    <source>
        <dbReference type="EMBL" id="MCP2169838.1"/>
    </source>
</evidence>
<dbReference type="Proteomes" id="UP001206128">
    <property type="component" value="Unassembled WGS sequence"/>
</dbReference>
<comment type="caution">
    <text evidence="2">The sequence shown here is derived from an EMBL/GenBank/DDBJ whole genome shotgun (WGS) entry which is preliminary data.</text>
</comment>
<dbReference type="AlphaFoldDB" id="A0AAE3KPG8"/>
<dbReference type="RefSeq" id="WP_253779235.1">
    <property type="nucleotide sequence ID" value="NZ_JAMTCK010000021.1"/>
</dbReference>
<gene>
    <name evidence="2" type="ORF">LX83_006724</name>
</gene>
<dbReference type="InterPro" id="IPR025406">
    <property type="entry name" value="DUF4132"/>
</dbReference>
<sequence>MHTDDHTIEVTLPEEDSVRLPEDWLPKLFPRRDGPAGSPIALDGTAVAVLQRHERNISDVVAQMGGDPVLADAARAHLRGEVTPLSAAVIATIAAQEAHWDQRNEMKLFADAWITTRGLRFAAEATAELARVHDHKSMSRTRYNYLRFRAADDHDWGSGTNERIARRMRAFLAVAPADEHRDAVEALARHRTTDFQRTVVSFLVPDQTHWVDEICRAASTVDMHQVQWRLLLSSVGSAGQLDLLRTRDREWKWLAGEELVGTLLQAVGTALLPELTDLVNATYRYPRFGLASLRSHEPLALASLPSDEGLALLVSGLDQAQTHPAVRHAMRNFPVRALRVLAKASTGTSAAATCAARLLGVHVRTNPELVAAVLPTLPAEIRAAVEGVDARLGWVPEAAEDDLPEPLVAPPWARGRKPARRTVVKDLVATVPADAARGDDPLLAARALVPDALGKAGPRQRGAEAALRRIAEHTPVADIVAATKGDHGDKAAEAVAALLNTDPLDFFPSGANQLHLTSELDLDVLPQVLLRDRTRALPRTATGHLVTMLALSKKDQIYPGVFLAREHLDPASLAELGWLLFEWTGQADWALHALAAIGDDTTARRLVPVVRAWSGAGEPAKAKAGAAVLGAIGTDTALLYLSDIADKPPTKALGTAARDVLAQLAAQRGISADELVDQLVPDFGLDARGSLTLDYGPRQFTVGFDEQLKPYVADADGTRRKDLPKPGARDDQDLAPAAHQRFTALKKDVRTVADAQIRRFEQAMIGQRRWPVTEFRRLFVDHPLLWHLVRRLVWCTGEAGQFFRVAEDRTFADVDDTTLTLPDTTLVGIAHPLHLGDSRADWVELFDDYQISQPFPQLHRAVYRLTEEERASTVLTRFHDTTVSTYRLATLAKRGWRRATLKESGVEPWISRPVSADSAVVVSLDPGMYAGDIRHYPEQRITAVWLDSRPEEHWDADSATTAFGTVDAVTASELLRELTELVELAD</sequence>
<protein>
    <recommendedName>
        <fullName evidence="1">DUF4132 domain-containing protein</fullName>
    </recommendedName>
</protein>
<evidence type="ECO:0000259" key="1">
    <source>
        <dbReference type="Pfam" id="PF13569"/>
    </source>
</evidence>
<accession>A0AAE3KPG8</accession>
<dbReference type="Pfam" id="PF13569">
    <property type="entry name" value="DUF4132"/>
    <property type="match status" value="1"/>
</dbReference>
<proteinExistence type="predicted"/>
<keyword evidence="3" id="KW-1185">Reference proteome</keyword>